<accession>A0A1H4GEJ7</accession>
<name>A0A1H4GEJ7_9BACT</name>
<dbReference type="EMBL" id="FNRL01000038">
    <property type="protein sequence ID" value="SEB08026.1"/>
    <property type="molecule type" value="Genomic_DNA"/>
</dbReference>
<sequence>MDKNNRPVEENPEKKQEDVKEEPIIHDGSGGAFEGTERVSEEEDDKPSKPGPLPY</sequence>
<dbReference type="AlphaFoldDB" id="A0A1H4GEJ7"/>
<proteinExistence type="predicted"/>
<protein>
    <submittedName>
        <fullName evidence="2">Uncharacterized protein</fullName>
    </submittedName>
</protein>
<gene>
    <name evidence="2" type="ORF">SAMN05660909_05254</name>
</gene>
<feature type="compositionally biased region" description="Basic and acidic residues" evidence="1">
    <location>
        <begin position="1"/>
        <end position="25"/>
    </location>
</feature>
<dbReference type="STRING" id="408074.SAMN05660909_05254"/>
<dbReference type="Proteomes" id="UP000199656">
    <property type="component" value="Unassembled WGS sequence"/>
</dbReference>
<feature type="region of interest" description="Disordered" evidence="1">
    <location>
        <begin position="1"/>
        <end position="55"/>
    </location>
</feature>
<dbReference type="RefSeq" id="WP_168928002.1">
    <property type="nucleotide sequence ID" value="NZ_BKAT01000061.1"/>
</dbReference>
<reference evidence="3" key="1">
    <citation type="submission" date="2016-10" db="EMBL/GenBank/DDBJ databases">
        <authorList>
            <person name="Varghese N."/>
            <person name="Submissions S."/>
        </authorList>
    </citation>
    <scope>NUCLEOTIDE SEQUENCE [LARGE SCALE GENOMIC DNA]</scope>
    <source>
        <strain evidence="3">DSM 23920</strain>
    </source>
</reference>
<evidence type="ECO:0000313" key="3">
    <source>
        <dbReference type="Proteomes" id="UP000199656"/>
    </source>
</evidence>
<keyword evidence="3" id="KW-1185">Reference proteome</keyword>
<organism evidence="2 3">
    <name type="scientific">Chitinophaga terrae</name>
    <name type="common">ex Kim and Jung 2007</name>
    <dbReference type="NCBI Taxonomy" id="408074"/>
    <lineage>
        <taxon>Bacteria</taxon>
        <taxon>Pseudomonadati</taxon>
        <taxon>Bacteroidota</taxon>
        <taxon>Chitinophagia</taxon>
        <taxon>Chitinophagales</taxon>
        <taxon>Chitinophagaceae</taxon>
        <taxon>Chitinophaga</taxon>
    </lineage>
</organism>
<evidence type="ECO:0000313" key="2">
    <source>
        <dbReference type="EMBL" id="SEB08026.1"/>
    </source>
</evidence>
<evidence type="ECO:0000256" key="1">
    <source>
        <dbReference type="SAM" id="MobiDB-lite"/>
    </source>
</evidence>